<dbReference type="OrthoDB" id="6044819at2759"/>
<dbReference type="InterPro" id="IPR000315">
    <property type="entry name" value="Znf_B-box"/>
</dbReference>
<dbReference type="SUPFAM" id="SSF57845">
    <property type="entry name" value="B-box zinc-binding domain"/>
    <property type="match status" value="1"/>
</dbReference>
<feature type="domain" description="B box-type" evidence="2">
    <location>
        <begin position="89"/>
        <end position="139"/>
    </location>
</feature>
<keyword evidence="1" id="KW-0479">Metal-binding</keyword>
<dbReference type="Proteomes" id="UP000507470">
    <property type="component" value="Unassembled WGS sequence"/>
</dbReference>
<evidence type="ECO:0000313" key="4">
    <source>
        <dbReference type="Proteomes" id="UP000507470"/>
    </source>
</evidence>
<dbReference type="Gene3D" id="3.30.160.60">
    <property type="entry name" value="Classic Zinc Finger"/>
    <property type="match status" value="1"/>
</dbReference>
<reference evidence="3 4" key="1">
    <citation type="submission" date="2020-06" db="EMBL/GenBank/DDBJ databases">
        <authorList>
            <person name="Li R."/>
            <person name="Bekaert M."/>
        </authorList>
    </citation>
    <scope>NUCLEOTIDE SEQUENCE [LARGE SCALE GENOMIC DNA]</scope>
    <source>
        <strain evidence="4">wild</strain>
    </source>
</reference>
<sequence length="624" mass="71448">MLEIPRFKFEIPRLRFIIPRLKLIIPRLRLIIPRLKLEIPRLRLIIPRLKLIIPRLRLIIPRLKLEIPRLSSQSFLVAILRRIILSRNMAANYCEPCTARGMTPTAFQWCTECEEALCSECTEAHRVQKMSRNHHLVERSKIPENINLSYNCSKHQHLPFDYFCVDHDVICCKECWPKNHKTCKNVTSIEIASKNSKQSQSFLDSEQQLRFILEALEKLSKNCNDNGSRINKEETQILKQIKTMKENIMKQLEAFEESLLKQLTEKKYKYVTSLKRQEKCIMDLVNSTKAQKESLEFVRDYGSEKQAFVSIHSSKSVLDEIENKVTQLTESFADTSLTFVESDSKKKLADLGSIKLTGTPCSFSFVPYKQRQSQVPVVLKRQIKSFTHLYNIDMKGERLEVVTGITYEQGIFCDENDTYQSSISSPYQPWDIATIPGTTTAVVSSRYEPYIQFLDIERRRISKKVEVKQSGGYGVAATKDNIFVGTGENIQVLDLSGNIRRTVRLKYGFGQSDVGYISICSNGNICYSNTSQKEVHCTSLDGCHVFSYSSPGLNYPRNVYNAGNIYVLNSYRDSIHQLTSTGTLAEIFLKVGLADPYAFCFSKDLSKCYIANKLGTTISVFKTN</sequence>
<keyword evidence="1" id="KW-0862">Zinc</keyword>
<dbReference type="InterPro" id="IPR047153">
    <property type="entry name" value="TRIM45/56/19-like"/>
</dbReference>
<gene>
    <name evidence="3" type="ORF">MCOR_37025</name>
</gene>
<keyword evidence="1" id="KW-0863">Zinc-finger</keyword>
<proteinExistence type="predicted"/>
<accession>A0A6J8D605</accession>
<dbReference type="GO" id="GO:0008270">
    <property type="term" value="F:zinc ion binding"/>
    <property type="evidence" value="ECO:0007669"/>
    <property type="project" value="UniProtKB-KW"/>
</dbReference>
<organism evidence="3 4">
    <name type="scientific">Mytilus coruscus</name>
    <name type="common">Sea mussel</name>
    <dbReference type="NCBI Taxonomy" id="42192"/>
    <lineage>
        <taxon>Eukaryota</taxon>
        <taxon>Metazoa</taxon>
        <taxon>Spiralia</taxon>
        <taxon>Lophotrochozoa</taxon>
        <taxon>Mollusca</taxon>
        <taxon>Bivalvia</taxon>
        <taxon>Autobranchia</taxon>
        <taxon>Pteriomorphia</taxon>
        <taxon>Mytilida</taxon>
        <taxon>Mytiloidea</taxon>
        <taxon>Mytilidae</taxon>
        <taxon>Mytilinae</taxon>
        <taxon>Mytilus</taxon>
    </lineage>
</organism>
<dbReference type="SUPFAM" id="SSF63825">
    <property type="entry name" value="YWTD domain"/>
    <property type="match status" value="1"/>
</dbReference>
<evidence type="ECO:0000313" key="3">
    <source>
        <dbReference type="EMBL" id="CAC5403117.1"/>
    </source>
</evidence>
<dbReference type="AlphaFoldDB" id="A0A6J8D605"/>
<dbReference type="Gene3D" id="2.120.10.30">
    <property type="entry name" value="TolB, C-terminal domain"/>
    <property type="match status" value="1"/>
</dbReference>
<evidence type="ECO:0000259" key="2">
    <source>
        <dbReference type="PROSITE" id="PS50119"/>
    </source>
</evidence>
<dbReference type="PANTHER" id="PTHR25462">
    <property type="entry name" value="BONUS, ISOFORM C-RELATED"/>
    <property type="match status" value="1"/>
</dbReference>
<protein>
    <recommendedName>
        <fullName evidence="2">B box-type domain-containing protein</fullName>
    </recommendedName>
</protein>
<dbReference type="PROSITE" id="PS50119">
    <property type="entry name" value="ZF_BBOX"/>
    <property type="match status" value="1"/>
</dbReference>
<dbReference type="PANTHER" id="PTHR25462:SF296">
    <property type="entry name" value="MEIOTIC P26, ISOFORM F"/>
    <property type="match status" value="1"/>
</dbReference>
<dbReference type="CDD" id="cd19757">
    <property type="entry name" value="Bbox1"/>
    <property type="match status" value="1"/>
</dbReference>
<dbReference type="EMBL" id="CACVKT020006664">
    <property type="protein sequence ID" value="CAC5403117.1"/>
    <property type="molecule type" value="Genomic_DNA"/>
</dbReference>
<name>A0A6J8D605_MYTCO</name>
<dbReference type="InterPro" id="IPR011042">
    <property type="entry name" value="6-blade_b-propeller_TolB-like"/>
</dbReference>
<keyword evidence="4" id="KW-1185">Reference proteome</keyword>
<evidence type="ECO:0000256" key="1">
    <source>
        <dbReference type="PROSITE-ProRule" id="PRU00024"/>
    </source>
</evidence>